<name>A0A6J5UQ67_PRUAR</name>
<feature type="compositionally biased region" description="Basic and acidic residues" evidence="1">
    <location>
        <begin position="17"/>
        <end position="30"/>
    </location>
</feature>
<gene>
    <name evidence="2" type="ORF">CURHAP_LOCUS27016</name>
</gene>
<feature type="region of interest" description="Disordered" evidence="1">
    <location>
        <begin position="1"/>
        <end position="35"/>
    </location>
</feature>
<reference evidence="2 3" key="1">
    <citation type="submission" date="2020-05" db="EMBL/GenBank/DDBJ databases">
        <authorList>
            <person name="Campoy J."/>
            <person name="Schneeberger K."/>
            <person name="Spophaly S."/>
        </authorList>
    </citation>
    <scope>NUCLEOTIDE SEQUENCE [LARGE SCALE GENOMIC DNA]</scope>
    <source>
        <strain evidence="2">PruArmRojPasFocal</strain>
    </source>
</reference>
<proteinExistence type="predicted"/>
<evidence type="ECO:0000313" key="2">
    <source>
        <dbReference type="EMBL" id="CAB4277375.1"/>
    </source>
</evidence>
<protein>
    <submittedName>
        <fullName evidence="2">Uncharacterized protein</fullName>
    </submittedName>
</protein>
<dbReference type="Proteomes" id="UP000507222">
    <property type="component" value="Unassembled WGS sequence"/>
</dbReference>
<sequence>MGEKRQRVEDGDVGGYVEEKEGERDRREGGDVGGCQTEGVVAKVISVAQSPLPY</sequence>
<feature type="compositionally biased region" description="Basic and acidic residues" evidence="1">
    <location>
        <begin position="1"/>
        <end position="10"/>
    </location>
</feature>
<accession>A0A6J5UQ67</accession>
<dbReference type="EMBL" id="CAEKDK010000004">
    <property type="protein sequence ID" value="CAB4277375.1"/>
    <property type="molecule type" value="Genomic_DNA"/>
</dbReference>
<evidence type="ECO:0000313" key="3">
    <source>
        <dbReference type="Proteomes" id="UP000507222"/>
    </source>
</evidence>
<evidence type="ECO:0000256" key="1">
    <source>
        <dbReference type="SAM" id="MobiDB-lite"/>
    </source>
</evidence>
<organism evidence="2 3">
    <name type="scientific">Prunus armeniaca</name>
    <name type="common">Apricot</name>
    <name type="synonym">Armeniaca vulgaris</name>
    <dbReference type="NCBI Taxonomy" id="36596"/>
    <lineage>
        <taxon>Eukaryota</taxon>
        <taxon>Viridiplantae</taxon>
        <taxon>Streptophyta</taxon>
        <taxon>Embryophyta</taxon>
        <taxon>Tracheophyta</taxon>
        <taxon>Spermatophyta</taxon>
        <taxon>Magnoliopsida</taxon>
        <taxon>eudicotyledons</taxon>
        <taxon>Gunneridae</taxon>
        <taxon>Pentapetalae</taxon>
        <taxon>rosids</taxon>
        <taxon>fabids</taxon>
        <taxon>Rosales</taxon>
        <taxon>Rosaceae</taxon>
        <taxon>Amygdaloideae</taxon>
        <taxon>Amygdaleae</taxon>
        <taxon>Prunus</taxon>
    </lineage>
</organism>
<dbReference type="AlphaFoldDB" id="A0A6J5UQ67"/>